<keyword evidence="2" id="KW-1185">Reference proteome</keyword>
<dbReference type="Proteomes" id="UP001292079">
    <property type="component" value="Unassembled WGS sequence"/>
</dbReference>
<name>A0AAE1Z713_SCHME</name>
<comment type="caution">
    <text evidence="1">The sequence shown here is derived from an EMBL/GenBank/DDBJ whole genome shotgun (WGS) entry which is preliminary data.</text>
</comment>
<evidence type="ECO:0000313" key="1">
    <source>
        <dbReference type="EMBL" id="KAK4468037.1"/>
    </source>
</evidence>
<proteinExistence type="predicted"/>
<dbReference type="PANTHER" id="PTHR31569:SF4">
    <property type="entry name" value="SWIM-TYPE DOMAIN-CONTAINING PROTEIN"/>
    <property type="match status" value="1"/>
</dbReference>
<reference evidence="1" key="1">
    <citation type="submission" date="2022-04" db="EMBL/GenBank/DDBJ databases">
        <authorList>
            <person name="Xu L."/>
            <person name="Lv Z."/>
        </authorList>
    </citation>
    <scope>NUCLEOTIDE SEQUENCE</scope>
    <source>
        <strain evidence="1">LV_2022a</strain>
    </source>
</reference>
<evidence type="ECO:0000313" key="2">
    <source>
        <dbReference type="Proteomes" id="UP001292079"/>
    </source>
</evidence>
<reference evidence="1" key="2">
    <citation type="journal article" date="2023" name="Infect Dis Poverty">
        <title>Chromosome-scale genome of the human blood fluke Schistosoma mekongi and its implications for public health.</title>
        <authorList>
            <person name="Zhou M."/>
            <person name="Xu L."/>
            <person name="Xu D."/>
            <person name="Chen W."/>
            <person name="Khan J."/>
            <person name="Hu Y."/>
            <person name="Huang H."/>
            <person name="Wei H."/>
            <person name="Zhang Y."/>
            <person name="Chusongsang P."/>
            <person name="Tanasarnprasert K."/>
            <person name="Hu X."/>
            <person name="Limpanont Y."/>
            <person name="Lv Z."/>
        </authorList>
    </citation>
    <scope>NUCLEOTIDE SEQUENCE</scope>
    <source>
        <strain evidence="1">LV_2022a</strain>
    </source>
</reference>
<dbReference type="AlphaFoldDB" id="A0AAE1Z713"/>
<dbReference type="InterPro" id="IPR052579">
    <property type="entry name" value="Zinc_finger_SWIM"/>
</dbReference>
<feature type="non-terminal residue" evidence="1">
    <location>
        <position position="1"/>
    </location>
</feature>
<sequence>MVDPLPATSEISPEIPVEVDIGDDFEKIMRSQHLKTWDQVREAIDILHKTTYTHYVVRESKLNKENPELYYRYVVYICTFGHKKKPEGTGQRVKGSKFTGCKSMFRIRYERNRYIICTSRTIHNHPCNREYLTNDPWYRKLSDDQLQIVTPMIVVSSKPKGIIKYIDENFQKTITINDYKTLRHKVFKGKVTLIMYLKSKTTGVVDQNISLTQQANEIICAYGLLKASSKNIRRLNCDSFLPLPQFLAQPHTTTKC</sequence>
<dbReference type="PANTHER" id="PTHR31569">
    <property type="entry name" value="SWIM-TYPE DOMAIN-CONTAINING PROTEIN"/>
    <property type="match status" value="1"/>
</dbReference>
<organism evidence="1 2">
    <name type="scientific">Schistosoma mekongi</name>
    <name type="common">Parasitic worm</name>
    <dbReference type="NCBI Taxonomy" id="38744"/>
    <lineage>
        <taxon>Eukaryota</taxon>
        <taxon>Metazoa</taxon>
        <taxon>Spiralia</taxon>
        <taxon>Lophotrochozoa</taxon>
        <taxon>Platyhelminthes</taxon>
        <taxon>Trematoda</taxon>
        <taxon>Digenea</taxon>
        <taxon>Strigeidida</taxon>
        <taxon>Schistosomatoidea</taxon>
        <taxon>Schistosomatidae</taxon>
        <taxon>Schistosoma</taxon>
    </lineage>
</organism>
<gene>
    <name evidence="1" type="ORF">MN116_008214</name>
</gene>
<accession>A0AAE1Z713</accession>
<evidence type="ECO:0008006" key="3">
    <source>
        <dbReference type="Google" id="ProtNLM"/>
    </source>
</evidence>
<protein>
    <recommendedName>
        <fullName evidence="3">FAR1 domain-containing protein</fullName>
    </recommendedName>
</protein>
<dbReference type="EMBL" id="JALJAT010000007">
    <property type="protein sequence ID" value="KAK4468037.1"/>
    <property type="molecule type" value="Genomic_DNA"/>
</dbReference>